<feature type="chain" id="PRO_5040360343" description="Secreted protein" evidence="1">
    <location>
        <begin position="24"/>
        <end position="124"/>
    </location>
</feature>
<dbReference type="EMBL" id="MU157994">
    <property type="protein sequence ID" value="KAF9521743.1"/>
    <property type="molecule type" value="Genomic_DNA"/>
</dbReference>
<evidence type="ECO:0000256" key="1">
    <source>
        <dbReference type="SAM" id="SignalP"/>
    </source>
</evidence>
<keyword evidence="1" id="KW-0732">Signal</keyword>
<organism evidence="2 3">
    <name type="scientific">Crepidotus variabilis</name>
    <dbReference type="NCBI Taxonomy" id="179855"/>
    <lineage>
        <taxon>Eukaryota</taxon>
        <taxon>Fungi</taxon>
        <taxon>Dikarya</taxon>
        <taxon>Basidiomycota</taxon>
        <taxon>Agaricomycotina</taxon>
        <taxon>Agaricomycetes</taxon>
        <taxon>Agaricomycetidae</taxon>
        <taxon>Agaricales</taxon>
        <taxon>Agaricineae</taxon>
        <taxon>Crepidotaceae</taxon>
        <taxon>Crepidotus</taxon>
    </lineage>
</organism>
<name>A0A9P6E3C9_9AGAR</name>
<gene>
    <name evidence="2" type="ORF">CPB83DRAFT_865299</name>
</gene>
<accession>A0A9P6E3C9</accession>
<evidence type="ECO:0000313" key="3">
    <source>
        <dbReference type="Proteomes" id="UP000807306"/>
    </source>
</evidence>
<proteinExistence type="predicted"/>
<sequence length="124" mass="14165">MIQRSPWLRVMVLLSLEILHLHTSTPDSALEETRRAPGICMVRSYHLALGEVDYRCFTILLVIRRRSTFVAYSIELSASFFPISFRFHYVSLIMNPCIQPLFSTHFNCKGTSKGPAEGRCVAKN</sequence>
<feature type="signal peptide" evidence="1">
    <location>
        <begin position="1"/>
        <end position="23"/>
    </location>
</feature>
<protein>
    <recommendedName>
        <fullName evidence="4">Secreted protein</fullName>
    </recommendedName>
</protein>
<comment type="caution">
    <text evidence="2">The sequence shown here is derived from an EMBL/GenBank/DDBJ whole genome shotgun (WGS) entry which is preliminary data.</text>
</comment>
<evidence type="ECO:0008006" key="4">
    <source>
        <dbReference type="Google" id="ProtNLM"/>
    </source>
</evidence>
<reference evidence="2" key="1">
    <citation type="submission" date="2020-11" db="EMBL/GenBank/DDBJ databases">
        <authorList>
            <consortium name="DOE Joint Genome Institute"/>
            <person name="Ahrendt S."/>
            <person name="Riley R."/>
            <person name="Andreopoulos W."/>
            <person name="Labutti K."/>
            <person name="Pangilinan J."/>
            <person name="Ruiz-Duenas F.J."/>
            <person name="Barrasa J.M."/>
            <person name="Sanchez-Garcia M."/>
            <person name="Camarero S."/>
            <person name="Miyauchi S."/>
            <person name="Serrano A."/>
            <person name="Linde D."/>
            <person name="Babiker R."/>
            <person name="Drula E."/>
            <person name="Ayuso-Fernandez I."/>
            <person name="Pacheco R."/>
            <person name="Padilla G."/>
            <person name="Ferreira P."/>
            <person name="Barriuso J."/>
            <person name="Kellner H."/>
            <person name="Castanera R."/>
            <person name="Alfaro M."/>
            <person name="Ramirez L."/>
            <person name="Pisabarro A.G."/>
            <person name="Kuo A."/>
            <person name="Tritt A."/>
            <person name="Lipzen A."/>
            <person name="He G."/>
            <person name="Yan M."/>
            <person name="Ng V."/>
            <person name="Cullen D."/>
            <person name="Martin F."/>
            <person name="Rosso M.-N."/>
            <person name="Henrissat B."/>
            <person name="Hibbett D."/>
            <person name="Martinez A.T."/>
            <person name="Grigoriev I.V."/>
        </authorList>
    </citation>
    <scope>NUCLEOTIDE SEQUENCE</scope>
    <source>
        <strain evidence="2">CBS 506.95</strain>
    </source>
</reference>
<dbReference type="AlphaFoldDB" id="A0A9P6E3C9"/>
<dbReference type="Proteomes" id="UP000807306">
    <property type="component" value="Unassembled WGS sequence"/>
</dbReference>
<keyword evidence="3" id="KW-1185">Reference proteome</keyword>
<evidence type="ECO:0000313" key="2">
    <source>
        <dbReference type="EMBL" id="KAF9521743.1"/>
    </source>
</evidence>